<evidence type="ECO:0000313" key="2">
    <source>
        <dbReference type="Proteomes" id="UP000683507"/>
    </source>
</evidence>
<protein>
    <submittedName>
        <fullName evidence="1">Uncharacterized protein</fullName>
    </submittedName>
</protein>
<proteinExistence type="predicted"/>
<accession>A0A916JMV6</accession>
<name>A0A916JMV6_9FLAO</name>
<dbReference type="KEGG" id="ptan:CRYO30217_01135"/>
<dbReference type="RefSeq" id="WP_258541351.1">
    <property type="nucleotide sequence ID" value="NZ_OU015584.1"/>
</dbReference>
<reference evidence="1" key="1">
    <citation type="submission" date="2021-04" db="EMBL/GenBank/DDBJ databases">
        <authorList>
            <person name="Rodrigo-Torres L."/>
            <person name="Arahal R. D."/>
            <person name="Lucena T."/>
        </authorList>
    </citation>
    <scope>NUCLEOTIDE SEQUENCE</scope>
    <source>
        <strain evidence="1">AS29M-1</strain>
    </source>
</reference>
<keyword evidence="2" id="KW-1185">Reference proteome</keyword>
<dbReference type="EMBL" id="OU015584">
    <property type="protein sequence ID" value="CAG5079966.1"/>
    <property type="molecule type" value="Genomic_DNA"/>
</dbReference>
<dbReference type="AlphaFoldDB" id="A0A916JMV6"/>
<evidence type="ECO:0000313" key="1">
    <source>
        <dbReference type="EMBL" id="CAG5079966.1"/>
    </source>
</evidence>
<gene>
    <name evidence="1" type="ORF">CRYO30217_01135</name>
</gene>
<dbReference type="Proteomes" id="UP000683507">
    <property type="component" value="Chromosome"/>
</dbReference>
<organism evidence="1 2">
    <name type="scientific">Parvicella tangerina</name>
    <dbReference type="NCBI Taxonomy" id="2829795"/>
    <lineage>
        <taxon>Bacteria</taxon>
        <taxon>Pseudomonadati</taxon>
        <taxon>Bacteroidota</taxon>
        <taxon>Flavobacteriia</taxon>
        <taxon>Flavobacteriales</taxon>
        <taxon>Parvicellaceae</taxon>
        <taxon>Parvicella</taxon>
    </lineage>
</organism>
<sequence length="153" mass="17814">MLFKLIGKEVMTNKLAEIFSIFHDGGIDEINVDGNSMEITIGCAYLAQMENEEYKNFYLSLENVTTFEFHTWDDEIFTDIPTMVNFWPEIMTAEIEKETIKVVCNIDTENKRTGGLLWIKANLVSLKNHKKAELSINQLETMSRNYWDNFGRK</sequence>